<evidence type="ECO:0000256" key="8">
    <source>
        <dbReference type="SAM" id="Phobius"/>
    </source>
</evidence>
<dbReference type="PANTHER" id="PTHR43045:SF4">
    <property type="entry name" value="TRANSPORTER YDFJ-RELATED"/>
    <property type="match status" value="1"/>
</dbReference>
<dbReference type="Gene3D" id="1.20.1250.20">
    <property type="entry name" value="MFS general substrate transporter like domains"/>
    <property type="match status" value="2"/>
</dbReference>
<feature type="region of interest" description="Disordered" evidence="7">
    <location>
        <begin position="1"/>
        <end position="27"/>
    </location>
</feature>
<dbReference type="PROSITE" id="PS50850">
    <property type="entry name" value="MFS"/>
    <property type="match status" value="1"/>
</dbReference>
<feature type="transmembrane region" description="Helical" evidence="8">
    <location>
        <begin position="172"/>
        <end position="199"/>
    </location>
</feature>
<evidence type="ECO:0000256" key="5">
    <source>
        <dbReference type="ARBA" id="ARBA00022989"/>
    </source>
</evidence>
<evidence type="ECO:0000313" key="11">
    <source>
        <dbReference type="Proteomes" id="UP001300763"/>
    </source>
</evidence>
<keyword evidence="5 8" id="KW-1133">Transmembrane helix</keyword>
<evidence type="ECO:0000256" key="3">
    <source>
        <dbReference type="ARBA" id="ARBA00022475"/>
    </source>
</evidence>
<gene>
    <name evidence="10" type="ORF">PGB27_24630</name>
</gene>
<evidence type="ECO:0000256" key="6">
    <source>
        <dbReference type="ARBA" id="ARBA00023136"/>
    </source>
</evidence>
<feature type="transmembrane region" description="Helical" evidence="8">
    <location>
        <begin position="134"/>
        <end position="160"/>
    </location>
</feature>
<name>A0ABT5T0A7_9PSEU</name>
<comment type="caution">
    <text evidence="10">The sequence shown here is derived from an EMBL/GenBank/DDBJ whole genome shotgun (WGS) entry which is preliminary data.</text>
</comment>
<keyword evidence="6 8" id="KW-0472">Membrane</keyword>
<keyword evidence="11" id="KW-1185">Reference proteome</keyword>
<reference evidence="10 11" key="1">
    <citation type="submission" date="2023-02" db="EMBL/GenBank/DDBJ databases">
        <title>Genome sequencing required for Actinomycetospora new species description.</title>
        <authorList>
            <person name="Saimee Y."/>
            <person name="Duangmal K."/>
        </authorList>
    </citation>
    <scope>NUCLEOTIDE SEQUENCE [LARGE SCALE GENOMIC DNA]</scope>
    <source>
        <strain evidence="10 11">DW7H6</strain>
    </source>
</reference>
<evidence type="ECO:0000256" key="7">
    <source>
        <dbReference type="SAM" id="MobiDB-lite"/>
    </source>
</evidence>
<feature type="domain" description="Major facilitator superfamily (MFS) profile" evidence="9">
    <location>
        <begin position="33"/>
        <end position="455"/>
    </location>
</feature>
<feature type="transmembrane region" description="Helical" evidence="8">
    <location>
        <begin position="401"/>
        <end position="420"/>
    </location>
</feature>
<evidence type="ECO:0000256" key="2">
    <source>
        <dbReference type="ARBA" id="ARBA00022448"/>
    </source>
</evidence>
<dbReference type="SUPFAM" id="SSF103473">
    <property type="entry name" value="MFS general substrate transporter"/>
    <property type="match status" value="1"/>
</dbReference>
<sequence length="460" mass="48365">MTSHEGPVSTTAATAATAAPSESPERAAKRRSATRGAFFAEFVDMFDIYLPTVILTPALIYFQPAGRLDPGLAAIFTSLVFVTTLVGRPIGAAVFGALADRVGRRRSTIISVTGFGVITLLIALVPGYSTIGIASYWVLIVLRFLDGICLGGGYTGALPLAMEYSTKSRRGLLGGIILAAFPLAYVVITLVGLASFALFPLAGPDSPYAVWGWRVPFVLGALLAFVLAIYYVRSVSESEIWEAAEAAKSEGTSQGGAGRPLLAVLRSRTFLQVFGMMTGFWLTQNLVTLFLPTTVLRNLVGLSNNQLTVALLVAYVCLVGSYIAAGVIGQRIGRRRFFVIAGVLIATVGVALMAVLVNGRGLPFGLVVLVVVAFSVVVTAPWGVVLPYITERFRTDVRASGFGLGFSVSVVIPSFYAFFLEGLGALMPYATAVLVLLALGGVLGAVGAAAGPETKDVDFE</sequence>
<evidence type="ECO:0000313" key="10">
    <source>
        <dbReference type="EMBL" id="MDD7968543.1"/>
    </source>
</evidence>
<feature type="transmembrane region" description="Helical" evidence="8">
    <location>
        <begin position="211"/>
        <end position="232"/>
    </location>
</feature>
<dbReference type="EMBL" id="JAQZAO010000013">
    <property type="protein sequence ID" value="MDD7968543.1"/>
    <property type="molecule type" value="Genomic_DNA"/>
</dbReference>
<proteinExistence type="predicted"/>
<keyword evidence="2" id="KW-0813">Transport</keyword>
<dbReference type="Pfam" id="PF07690">
    <property type="entry name" value="MFS_1"/>
    <property type="match status" value="1"/>
</dbReference>
<dbReference type="InterPro" id="IPR011701">
    <property type="entry name" value="MFS"/>
</dbReference>
<feature type="transmembrane region" description="Helical" evidence="8">
    <location>
        <begin position="109"/>
        <end position="128"/>
    </location>
</feature>
<feature type="transmembrane region" description="Helical" evidence="8">
    <location>
        <begin position="38"/>
        <end position="62"/>
    </location>
</feature>
<evidence type="ECO:0000259" key="9">
    <source>
        <dbReference type="PROSITE" id="PS50850"/>
    </source>
</evidence>
<feature type="transmembrane region" description="Helical" evidence="8">
    <location>
        <begin position="337"/>
        <end position="357"/>
    </location>
</feature>
<comment type="subcellular location">
    <subcellularLocation>
        <location evidence="1">Cell membrane</location>
        <topology evidence="1">Multi-pass membrane protein</topology>
    </subcellularLocation>
</comment>
<evidence type="ECO:0000256" key="1">
    <source>
        <dbReference type="ARBA" id="ARBA00004651"/>
    </source>
</evidence>
<feature type="compositionally biased region" description="Low complexity" evidence="7">
    <location>
        <begin position="10"/>
        <end position="19"/>
    </location>
</feature>
<dbReference type="Proteomes" id="UP001300763">
    <property type="component" value="Unassembled WGS sequence"/>
</dbReference>
<dbReference type="RefSeq" id="WP_274203076.1">
    <property type="nucleotide sequence ID" value="NZ_JAQZAO010000013.1"/>
</dbReference>
<feature type="transmembrane region" description="Helical" evidence="8">
    <location>
        <begin position="74"/>
        <end position="97"/>
    </location>
</feature>
<feature type="transmembrane region" description="Helical" evidence="8">
    <location>
        <begin position="307"/>
        <end position="325"/>
    </location>
</feature>
<dbReference type="PROSITE" id="PS00217">
    <property type="entry name" value="SUGAR_TRANSPORT_2"/>
    <property type="match status" value="1"/>
</dbReference>
<dbReference type="InterPro" id="IPR036259">
    <property type="entry name" value="MFS_trans_sf"/>
</dbReference>
<keyword evidence="3" id="KW-1003">Cell membrane</keyword>
<dbReference type="InterPro" id="IPR020846">
    <property type="entry name" value="MFS_dom"/>
</dbReference>
<protein>
    <submittedName>
        <fullName evidence="10">MFS transporter</fullName>
    </submittedName>
</protein>
<feature type="transmembrane region" description="Helical" evidence="8">
    <location>
        <begin position="363"/>
        <end position="389"/>
    </location>
</feature>
<dbReference type="PANTHER" id="PTHR43045">
    <property type="entry name" value="SHIKIMATE TRANSPORTER"/>
    <property type="match status" value="1"/>
</dbReference>
<feature type="transmembrane region" description="Helical" evidence="8">
    <location>
        <begin position="426"/>
        <end position="450"/>
    </location>
</feature>
<accession>A0ABT5T0A7</accession>
<keyword evidence="4 8" id="KW-0812">Transmembrane</keyword>
<evidence type="ECO:0000256" key="4">
    <source>
        <dbReference type="ARBA" id="ARBA00022692"/>
    </source>
</evidence>
<dbReference type="InterPro" id="IPR005829">
    <property type="entry name" value="Sugar_transporter_CS"/>
</dbReference>
<organism evidence="10 11">
    <name type="scientific">Actinomycetospora lemnae</name>
    <dbReference type="NCBI Taxonomy" id="3019891"/>
    <lineage>
        <taxon>Bacteria</taxon>
        <taxon>Bacillati</taxon>
        <taxon>Actinomycetota</taxon>
        <taxon>Actinomycetes</taxon>
        <taxon>Pseudonocardiales</taxon>
        <taxon>Pseudonocardiaceae</taxon>
        <taxon>Actinomycetospora</taxon>
    </lineage>
</organism>
<feature type="transmembrane region" description="Helical" evidence="8">
    <location>
        <begin position="269"/>
        <end position="287"/>
    </location>
</feature>